<name>A0A0K1P6X8_9MOLU</name>
<evidence type="ECO:0000313" key="2">
    <source>
        <dbReference type="EMBL" id="AKU79637.1"/>
    </source>
</evidence>
<dbReference type="OrthoDB" id="389107at2"/>
<reference evidence="2 3" key="1">
    <citation type="journal article" date="2015" name="Genome Announc.">
        <title>Complete Genome Sequence of Spiroplasma turonicum Strain Tab4cT, a Parasite of a Horse Fly, Haematopota sp. (Diptera: Tabanidae).</title>
        <authorList>
            <person name="Davis R.E."/>
            <person name="Shao J."/>
            <person name="Zhao Y."/>
            <person name="Gasparich G.E."/>
            <person name="Gaynor B.J."/>
            <person name="Donofrio N."/>
        </authorList>
    </citation>
    <scope>NUCLEOTIDE SEQUENCE [LARGE SCALE GENOMIC DNA]</scope>
    <source>
        <strain evidence="2 3">Tab4c</strain>
    </source>
</reference>
<keyword evidence="1" id="KW-0472">Membrane</keyword>
<dbReference type="STRING" id="216946.STURO_v1c03900"/>
<feature type="transmembrane region" description="Helical" evidence="1">
    <location>
        <begin position="110"/>
        <end position="131"/>
    </location>
</feature>
<dbReference type="RefSeq" id="WP_075048233.1">
    <property type="nucleotide sequence ID" value="NZ_CP012328.1"/>
</dbReference>
<protein>
    <submittedName>
        <fullName evidence="2">Uncharacterized protein</fullName>
    </submittedName>
</protein>
<proteinExistence type="predicted"/>
<dbReference type="Proteomes" id="UP000067243">
    <property type="component" value="Chromosome"/>
</dbReference>
<accession>A0A0K1P6X8</accession>
<feature type="transmembrane region" description="Helical" evidence="1">
    <location>
        <begin position="640"/>
        <end position="662"/>
    </location>
</feature>
<feature type="transmembrane region" description="Helical" evidence="1">
    <location>
        <begin position="172"/>
        <end position="193"/>
    </location>
</feature>
<feature type="transmembrane region" description="Helical" evidence="1">
    <location>
        <begin position="54"/>
        <end position="73"/>
    </location>
</feature>
<dbReference type="AlphaFoldDB" id="A0A0K1P6X8"/>
<gene>
    <name evidence="2" type="ORF">STURON_00391</name>
</gene>
<keyword evidence="1" id="KW-1133">Transmembrane helix</keyword>
<dbReference type="KEGG" id="stur:STURON_00391"/>
<organism evidence="2 3">
    <name type="scientific">Spiroplasma turonicum</name>
    <dbReference type="NCBI Taxonomy" id="216946"/>
    <lineage>
        <taxon>Bacteria</taxon>
        <taxon>Bacillati</taxon>
        <taxon>Mycoplasmatota</taxon>
        <taxon>Mollicutes</taxon>
        <taxon>Entomoplasmatales</taxon>
        <taxon>Spiroplasmataceae</taxon>
        <taxon>Spiroplasma</taxon>
    </lineage>
</organism>
<keyword evidence="3" id="KW-1185">Reference proteome</keyword>
<feature type="transmembrane region" description="Helical" evidence="1">
    <location>
        <begin position="143"/>
        <end position="160"/>
    </location>
</feature>
<keyword evidence="1" id="KW-0812">Transmembrane</keyword>
<dbReference type="PATRIC" id="fig|216946.3.peg.391"/>
<feature type="transmembrane region" description="Helical" evidence="1">
    <location>
        <begin position="17"/>
        <end position="39"/>
    </location>
</feature>
<sequence length="670" mass="79348">MANLIKCNLIINIKSKLYLIFLILIILTNLVSYSLLLFIGKDEEVSRKINSLQITFYFELINIIFITILTIIINNKIFYSSLRNGETNMEIISGYSKNKIWFSKYLSSKIFIIVPILIEWILVNILLSFYDVEYQPYLISQKVFFWIFLIFITFILDLVYQIALCFIKQESFITILVFLTALLFCVLLILNLLTKKDDISGIGKVKMNTAYRKINVVLDNFNNLSNKTNVSETQKSILDLKTEIYIKNNFGNYTKLNATDFSDNFIADNADNNLIKLVLDDLEIIKNNKNEFNMNFNELNNLNWREVVIKNVNILETLYKVTNDNFYKLLLDNYNIRFDYENISRSNQSFIYSIKDYSFDKEVQNYNTIKNNPEIAILINMYLCIFEEFYNINDELNYNDDIYEIYIQQNDVNEAYFSEARFNFLNQLSVMLYGYKDERFDYVIANQSFGPKSNLKYDRQVNDIESLKRYRKNNYSVEYNLFTNMNSNYKIRSSIFNDKEWYKKVNLDELIKVSNAMILNKNPLTPLNSKKWDLYFDIEPLNKEPEASPPSWCKTEVVKSIKDVYNNSRYFGCSIKNAYISNYTSGENYPTPSSSDLLLFSKDKKTGFMANESLIDNNYNIDIFSDNYFSQNNKGFILNYYSLMIPWLLISILLDVNTFFIFKYRFEHMW</sequence>
<evidence type="ECO:0000256" key="1">
    <source>
        <dbReference type="SAM" id="Phobius"/>
    </source>
</evidence>
<evidence type="ECO:0000313" key="3">
    <source>
        <dbReference type="Proteomes" id="UP000067243"/>
    </source>
</evidence>
<dbReference type="EMBL" id="CP012328">
    <property type="protein sequence ID" value="AKU79637.1"/>
    <property type="molecule type" value="Genomic_DNA"/>
</dbReference>